<sequence length="438" mass="48630">MELQKSISKSQEDVALSFANRLFSTEAYHNENIVFSPLSLHVALAIMAAGAHGSTLDELLSFLRFDSVGHLNTIFSQVVSAVFSDNDDAAPPPTHRLSFANGMWVDKSLSLTHSFKQLVATHYKATLDSVDFWNKADQVCDEVNLWVEKGTNGLIKELLSPGAVDKTTRLIFANALHFKGEWEHKFLARYSYSYRFHLLDGTSVVVPLMTNDEEQLIRVFDGFKILGLPYKQGTDEKRLFSMYILLPHAKDGLSDLIRKMASEPGFLEGKLPQQKVKLNFFLIPRFDISFAFEASDVLKEFGVVSPFSQRDADFTKMVKVNSPLDALSVESIFQKVFIKVNEQGTEAAAATTLGLRGGGGPPPPGLEFIADHPFLFLIREDFSGTILFVGQVLNPLGGANGTTTPVKEDLGRKKRPGPVDNAERSKKKYSDFELEKNG</sequence>
<dbReference type="GO" id="GO:0004867">
    <property type="term" value="F:serine-type endopeptidase inhibitor activity"/>
    <property type="evidence" value="ECO:0007669"/>
    <property type="project" value="InterPro"/>
</dbReference>
<dbReference type="Pfam" id="PF00079">
    <property type="entry name" value="Serpin"/>
    <property type="match status" value="1"/>
</dbReference>
<dbReference type="InterPro" id="IPR023796">
    <property type="entry name" value="Serpin_dom"/>
</dbReference>
<dbReference type="EMBL" id="BT141190">
    <property type="protein sequence ID" value="AFK40984.1"/>
    <property type="molecule type" value="mRNA"/>
</dbReference>
<reference evidence="5" key="1">
    <citation type="submission" date="2012-05" db="EMBL/GenBank/DDBJ databases">
        <authorList>
            <person name="Krishnakumar V."/>
            <person name="Cheung F."/>
            <person name="Xiao Y."/>
            <person name="Chan A."/>
            <person name="Moskal W.A."/>
            <person name="Town C.D."/>
        </authorList>
    </citation>
    <scope>NUCLEOTIDE SEQUENCE</scope>
</reference>
<comment type="similarity">
    <text evidence="1 2">Belongs to the serpin family.</text>
</comment>
<dbReference type="InterPro" id="IPR042185">
    <property type="entry name" value="Serpin_sf_2"/>
</dbReference>
<dbReference type="PROSITE" id="PS00284">
    <property type="entry name" value="SERPIN"/>
    <property type="match status" value="1"/>
</dbReference>
<evidence type="ECO:0000256" key="3">
    <source>
        <dbReference type="SAM" id="MobiDB-lite"/>
    </source>
</evidence>
<dbReference type="CDD" id="cd02043">
    <property type="entry name" value="serpinP_plants"/>
    <property type="match status" value="1"/>
</dbReference>
<dbReference type="InterPro" id="IPR036186">
    <property type="entry name" value="Serpin_sf"/>
</dbReference>
<dbReference type="InterPro" id="IPR000215">
    <property type="entry name" value="Serpin_fam"/>
</dbReference>
<dbReference type="PANTHER" id="PTHR11461">
    <property type="entry name" value="SERINE PROTEASE INHIBITOR, SERPIN"/>
    <property type="match status" value="1"/>
</dbReference>
<dbReference type="SMART" id="SM00093">
    <property type="entry name" value="SERPIN"/>
    <property type="match status" value="1"/>
</dbReference>
<proteinExistence type="evidence at transcript level"/>
<evidence type="ECO:0000259" key="4">
    <source>
        <dbReference type="SMART" id="SM00093"/>
    </source>
</evidence>
<evidence type="ECO:0000313" key="5">
    <source>
        <dbReference type="EMBL" id="AFK40984.1"/>
    </source>
</evidence>
<name>I3SL42_LOTJA</name>
<dbReference type="PANTHER" id="PTHR11461:SF211">
    <property type="entry name" value="GH10112P-RELATED"/>
    <property type="match status" value="1"/>
</dbReference>
<organism evidence="5">
    <name type="scientific">Lotus japonicus</name>
    <name type="common">Lotus corniculatus var. japonicus</name>
    <dbReference type="NCBI Taxonomy" id="34305"/>
    <lineage>
        <taxon>Eukaryota</taxon>
        <taxon>Viridiplantae</taxon>
        <taxon>Streptophyta</taxon>
        <taxon>Embryophyta</taxon>
        <taxon>Tracheophyta</taxon>
        <taxon>Spermatophyta</taxon>
        <taxon>Magnoliopsida</taxon>
        <taxon>eudicotyledons</taxon>
        <taxon>Gunneridae</taxon>
        <taxon>Pentapetalae</taxon>
        <taxon>rosids</taxon>
        <taxon>fabids</taxon>
        <taxon>Fabales</taxon>
        <taxon>Fabaceae</taxon>
        <taxon>Papilionoideae</taxon>
        <taxon>50 kb inversion clade</taxon>
        <taxon>NPAAA clade</taxon>
        <taxon>Hologalegina</taxon>
        <taxon>robinioid clade</taxon>
        <taxon>Loteae</taxon>
        <taxon>Lotus</taxon>
    </lineage>
</organism>
<feature type="region of interest" description="Disordered" evidence="3">
    <location>
        <begin position="399"/>
        <end position="438"/>
    </location>
</feature>
<protein>
    <recommendedName>
        <fullName evidence="4">Serpin domain-containing protein</fullName>
    </recommendedName>
</protein>
<dbReference type="Gene3D" id="2.30.39.10">
    <property type="entry name" value="Alpha-1-antitrypsin, domain 1"/>
    <property type="match status" value="1"/>
</dbReference>
<feature type="compositionally biased region" description="Basic and acidic residues" evidence="3">
    <location>
        <begin position="421"/>
        <end position="438"/>
    </location>
</feature>
<dbReference type="InterPro" id="IPR042178">
    <property type="entry name" value="Serpin_sf_1"/>
</dbReference>
<dbReference type="AlphaFoldDB" id="I3SL42"/>
<dbReference type="SUPFAM" id="SSF56574">
    <property type="entry name" value="Serpins"/>
    <property type="match status" value="1"/>
</dbReference>
<feature type="domain" description="Serpin" evidence="4">
    <location>
        <begin position="20"/>
        <end position="395"/>
    </location>
</feature>
<dbReference type="GO" id="GO:0005615">
    <property type="term" value="C:extracellular space"/>
    <property type="evidence" value="ECO:0007669"/>
    <property type="project" value="InterPro"/>
</dbReference>
<accession>I3SL42</accession>
<dbReference type="InterPro" id="IPR023795">
    <property type="entry name" value="Serpin_CS"/>
</dbReference>
<evidence type="ECO:0000256" key="1">
    <source>
        <dbReference type="ARBA" id="ARBA00009500"/>
    </source>
</evidence>
<evidence type="ECO:0000256" key="2">
    <source>
        <dbReference type="RuleBase" id="RU000411"/>
    </source>
</evidence>
<dbReference type="Gene3D" id="3.30.497.10">
    <property type="entry name" value="Antithrombin, subunit I, domain 2"/>
    <property type="match status" value="1"/>
</dbReference>